<dbReference type="Proteomes" id="UP000824596">
    <property type="component" value="Unassembled WGS sequence"/>
</dbReference>
<dbReference type="OrthoDB" id="4927897at2759"/>
<feature type="region of interest" description="Disordered" evidence="1">
    <location>
        <begin position="1"/>
        <end position="70"/>
    </location>
</feature>
<protein>
    <submittedName>
        <fullName evidence="2">Uncharacterized protein</fullName>
    </submittedName>
</protein>
<feature type="compositionally biased region" description="Polar residues" evidence="1">
    <location>
        <begin position="107"/>
        <end position="118"/>
    </location>
</feature>
<evidence type="ECO:0000256" key="1">
    <source>
        <dbReference type="SAM" id="MobiDB-lite"/>
    </source>
</evidence>
<proteinExistence type="predicted"/>
<keyword evidence="3" id="KW-1185">Reference proteome</keyword>
<dbReference type="GeneID" id="68358771"/>
<feature type="compositionally biased region" description="Basic residues" evidence="1">
    <location>
        <begin position="139"/>
        <end position="149"/>
    </location>
</feature>
<accession>A0A9P8SFN0</accession>
<sequence length="343" mass="37721">MPSHTHSSVAERAFASGNTTTNTNTTTTTSLSVPLAPRKAGDHVLAPIGTGRPLASTCPKKSRAVTEPTSVEELVDKFAALDLLGPSRNRPAPRKSCLKKYQPTTPPNFYNTRNKASGNSNSSPNKRPSPSKRMSPRVPRPRSARKRAAFRAGRHIATCLETGTPIPPISPFGSSRSYFRARHTLRVLCMEKRRQSSNGFWNDEDPDYINHSYAEALAASGNLFIDDFNSPTTQQEGAGGGYPSEQVIDLRLQLATQRAEVLSVQAIKRGAIDFALYVCKFGSRRHAKATRHFQKYQNKVLLGSYKGPEKIHAIPGGPGYVALAPWFYDISTAMSAYRSVFYY</sequence>
<dbReference type="EMBL" id="JAIZPD010000013">
    <property type="protein sequence ID" value="KAH0959181.1"/>
    <property type="molecule type" value="Genomic_DNA"/>
</dbReference>
<evidence type="ECO:0000313" key="3">
    <source>
        <dbReference type="Proteomes" id="UP000824596"/>
    </source>
</evidence>
<feature type="region of interest" description="Disordered" evidence="1">
    <location>
        <begin position="84"/>
        <end position="149"/>
    </location>
</feature>
<name>A0A9P8SFN0_9HYPO</name>
<dbReference type="AlphaFoldDB" id="A0A9P8SFN0"/>
<evidence type="ECO:0000313" key="2">
    <source>
        <dbReference type="EMBL" id="KAH0959181.1"/>
    </source>
</evidence>
<gene>
    <name evidence="2" type="ORF">HRG_09642</name>
</gene>
<feature type="compositionally biased region" description="Low complexity" evidence="1">
    <location>
        <begin position="119"/>
        <end position="137"/>
    </location>
</feature>
<organism evidence="2 3">
    <name type="scientific">Hirsutella rhossiliensis</name>
    <dbReference type="NCBI Taxonomy" id="111463"/>
    <lineage>
        <taxon>Eukaryota</taxon>
        <taxon>Fungi</taxon>
        <taxon>Dikarya</taxon>
        <taxon>Ascomycota</taxon>
        <taxon>Pezizomycotina</taxon>
        <taxon>Sordariomycetes</taxon>
        <taxon>Hypocreomycetidae</taxon>
        <taxon>Hypocreales</taxon>
        <taxon>Ophiocordycipitaceae</taxon>
        <taxon>Hirsutella</taxon>
    </lineage>
</organism>
<dbReference type="RefSeq" id="XP_044716694.1">
    <property type="nucleotide sequence ID" value="XM_044868113.1"/>
</dbReference>
<feature type="compositionally biased region" description="Low complexity" evidence="1">
    <location>
        <begin position="18"/>
        <end position="29"/>
    </location>
</feature>
<reference evidence="2" key="1">
    <citation type="submission" date="2021-09" db="EMBL/GenBank/DDBJ databases">
        <title>A high-quality genome of the endoparasitic fungus Hirsutella rhossiliensis with a comparison of Hirsutella genomes reveals transposable elements contributing to genome size variation.</title>
        <authorList>
            <person name="Lin R."/>
            <person name="Jiao Y."/>
            <person name="Sun X."/>
            <person name="Ling J."/>
            <person name="Xie B."/>
            <person name="Cheng X."/>
        </authorList>
    </citation>
    <scope>NUCLEOTIDE SEQUENCE</scope>
    <source>
        <strain evidence="2">HR02</strain>
    </source>
</reference>
<comment type="caution">
    <text evidence="2">The sequence shown here is derived from an EMBL/GenBank/DDBJ whole genome shotgun (WGS) entry which is preliminary data.</text>
</comment>